<feature type="region of interest" description="Disordered" evidence="2">
    <location>
        <begin position="70"/>
        <end position="89"/>
    </location>
</feature>
<evidence type="ECO:0000313" key="4">
    <source>
        <dbReference type="EMBL" id="CAB3688417.1"/>
    </source>
</evidence>
<dbReference type="RefSeq" id="WP_175051109.1">
    <property type="nucleotide sequence ID" value="NZ_CADIKC010000003.1"/>
</dbReference>
<dbReference type="GeneID" id="97041614"/>
<accession>A0A6J5B1T9</accession>
<dbReference type="InterPro" id="IPR054612">
    <property type="entry name" value="Phage_capsid-like_C"/>
</dbReference>
<dbReference type="Proteomes" id="UP000494255">
    <property type="component" value="Unassembled WGS sequence"/>
</dbReference>
<feature type="compositionally biased region" description="Gly residues" evidence="2">
    <location>
        <begin position="71"/>
        <end position="83"/>
    </location>
</feature>
<protein>
    <recommendedName>
        <fullName evidence="3">Phage capsid-like C-terminal domain-containing protein</fullName>
    </recommendedName>
</protein>
<name>A0A6J5B1T9_9BURK</name>
<organism evidence="4 5">
    <name type="scientific">Paraburkholderia sediminicola</name>
    <dbReference type="NCBI Taxonomy" id="458836"/>
    <lineage>
        <taxon>Bacteria</taxon>
        <taxon>Pseudomonadati</taxon>
        <taxon>Pseudomonadota</taxon>
        <taxon>Betaproteobacteria</taxon>
        <taxon>Burkholderiales</taxon>
        <taxon>Burkholderiaceae</taxon>
        <taxon>Paraburkholderia</taxon>
    </lineage>
</organism>
<comment type="subcellular location">
    <subcellularLocation>
        <location evidence="1">Virion</location>
    </subcellularLocation>
</comment>
<evidence type="ECO:0000313" key="5">
    <source>
        <dbReference type="Proteomes" id="UP000494255"/>
    </source>
</evidence>
<dbReference type="SUPFAM" id="SSF56563">
    <property type="entry name" value="Major capsid protein gp5"/>
    <property type="match status" value="1"/>
</dbReference>
<evidence type="ECO:0000256" key="2">
    <source>
        <dbReference type="SAM" id="MobiDB-lite"/>
    </source>
</evidence>
<keyword evidence="5" id="KW-1185">Reference proteome</keyword>
<reference evidence="4 5" key="1">
    <citation type="submission" date="2020-04" db="EMBL/GenBank/DDBJ databases">
        <authorList>
            <person name="De Canck E."/>
        </authorList>
    </citation>
    <scope>NUCLEOTIDE SEQUENCE [LARGE SCALE GENOMIC DNA]</scope>
    <source>
        <strain evidence="4 5">LMG 24238</strain>
    </source>
</reference>
<evidence type="ECO:0000256" key="1">
    <source>
        <dbReference type="ARBA" id="ARBA00004328"/>
    </source>
</evidence>
<dbReference type="EMBL" id="CADIKC010000003">
    <property type="protein sequence ID" value="CAB3688417.1"/>
    <property type="molecule type" value="Genomic_DNA"/>
</dbReference>
<feature type="domain" description="Phage capsid-like C-terminal" evidence="3">
    <location>
        <begin position="123"/>
        <end position="396"/>
    </location>
</feature>
<dbReference type="Pfam" id="PF05065">
    <property type="entry name" value="Phage_capsid"/>
    <property type="match status" value="1"/>
</dbReference>
<dbReference type="AlphaFoldDB" id="A0A6J5B1T9"/>
<gene>
    <name evidence="4" type="ORF">LMG24238_02985</name>
</gene>
<dbReference type="Gene3D" id="3.30.2400.10">
    <property type="entry name" value="Major capsid protein gp5"/>
    <property type="match status" value="1"/>
</dbReference>
<dbReference type="NCBIfam" id="TIGR01554">
    <property type="entry name" value="major_cap_HK97"/>
    <property type="match status" value="1"/>
</dbReference>
<dbReference type="InterPro" id="IPR024455">
    <property type="entry name" value="Phage_capsid"/>
</dbReference>
<evidence type="ECO:0000259" key="3">
    <source>
        <dbReference type="Pfam" id="PF05065"/>
    </source>
</evidence>
<proteinExistence type="predicted"/>
<sequence length="408" mass="43891">MISIQALREQRNEIAKEMRNLLDNNADGKWKENGCDAKWTELDNKLRDVDAQIEREQRLLDANAEQRFNALGGGAGREGGGEGQPSAAQQQYARWLRGGQDALTAAEWTAIRNTMSTDTPAQGGYTVQTDVAKAIIDALKSFGGMRQVAEVFTTAQGNPMSFPTSDGTAELGEIIGQNATATGQDPTFGQVGLSPFKYSSKIVAVPLELLQDSEVDIEAFVRSRLATRLGRITNNHFTAGDGTNKPKGLFPSLGVGVAAAVGGATTVTYDNLVDLQESIDDAYSGPSCKWMFHQSTRKVIRKLKDANGRPIWTPSYDAGIARSSPDQLLGADIQINNDAPVLGANNTPIAYGDFSYYKIRDVMGLTLFRFADSAYASKGQVGFLAWLRSGGAWTDVGGAAKTFQNSAT</sequence>